<dbReference type="KEGG" id="pfj:MYCFIDRAFT_88880"/>
<dbReference type="EMBL" id="KB446563">
    <property type="protein sequence ID" value="EME78853.1"/>
    <property type="molecule type" value="Genomic_DNA"/>
</dbReference>
<dbReference type="HOGENOM" id="CLU_1518532_0_0_1"/>
<evidence type="ECO:0000256" key="1">
    <source>
        <dbReference type="SAM" id="MobiDB-lite"/>
    </source>
</evidence>
<dbReference type="GeneID" id="19342745"/>
<dbReference type="Proteomes" id="UP000016932">
    <property type="component" value="Unassembled WGS sequence"/>
</dbReference>
<protein>
    <submittedName>
        <fullName evidence="2">Uncharacterized protein</fullName>
    </submittedName>
</protein>
<accession>M3AP15</accession>
<organism evidence="2 3">
    <name type="scientific">Pseudocercospora fijiensis (strain CIRAD86)</name>
    <name type="common">Black leaf streak disease fungus</name>
    <name type="synonym">Mycosphaerella fijiensis</name>
    <dbReference type="NCBI Taxonomy" id="383855"/>
    <lineage>
        <taxon>Eukaryota</taxon>
        <taxon>Fungi</taxon>
        <taxon>Dikarya</taxon>
        <taxon>Ascomycota</taxon>
        <taxon>Pezizomycotina</taxon>
        <taxon>Dothideomycetes</taxon>
        <taxon>Dothideomycetidae</taxon>
        <taxon>Mycosphaerellales</taxon>
        <taxon>Mycosphaerellaceae</taxon>
        <taxon>Pseudocercospora</taxon>
    </lineage>
</organism>
<gene>
    <name evidence="2" type="ORF">MYCFIDRAFT_88880</name>
</gene>
<evidence type="ECO:0000313" key="3">
    <source>
        <dbReference type="Proteomes" id="UP000016932"/>
    </source>
</evidence>
<dbReference type="AlphaFoldDB" id="M3AP15"/>
<evidence type="ECO:0000313" key="2">
    <source>
        <dbReference type="EMBL" id="EME78853.1"/>
    </source>
</evidence>
<feature type="compositionally biased region" description="Basic and acidic residues" evidence="1">
    <location>
        <begin position="134"/>
        <end position="154"/>
    </location>
</feature>
<dbReference type="RefSeq" id="XP_007931115.1">
    <property type="nucleotide sequence ID" value="XM_007932924.1"/>
</dbReference>
<feature type="region of interest" description="Disordered" evidence="1">
    <location>
        <begin position="47"/>
        <end position="177"/>
    </location>
</feature>
<reference evidence="2 3" key="1">
    <citation type="journal article" date="2012" name="PLoS Pathog.">
        <title>Diverse lifestyles and strategies of plant pathogenesis encoded in the genomes of eighteen Dothideomycetes fungi.</title>
        <authorList>
            <person name="Ohm R.A."/>
            <person name="Feau N."/>
            <person name="Henrissat B."/>
            <person name="Schoch C.L."/>
            <person name="Horwitz B.A."/>
            <person name="Barry K.W."/>
            <person name="Condon B.J."/>
            <person name="Copeland A.C."/>
            <person name="Dhillon B."/>
            <person name="Glaser F."/>
            <person name="Hesse C.N."/>
            <person name="Kosti I."/>
            <person name="LaButti K."/>
            <person name="Lindquist E.A."/>
            <person name="Lucas S."/>
            <person name="Salamov A.A."/>
            <person name="Bradshaw R.E."/>
            <person name="Ciuffetti L."/>
            <person name="Hamelin R.C."/>
            <person name="Kema G.H.J."/>
            <person name="Lawrence C."/>
            <person name="Scott J.A."/>
            <person name="Spatafora J.W."/>
            <person name="Turgeon B.G."/>
            <person name="de Wit P.J.G.M."/>
            <person name="Zhong S."/>
            <person name="Goodwin S.B."/>
            <person name="Grigoriev I.V."/>
        </authorList>
    </citation>
    <scope>NUCLEOTIDE SEQUENCE [LARGE SCALE GENOMIC DNA]</scope>
    <source>
        <strain evidence="2 3">CIRAD86</strain>
    </source>
</reference>
<sequence length="177" mass="19968">MKTNYREHRAVQTVDHQPVKALIKLTTSLPHQPHHLATSPTFSITSNLSARHQHHCRSHSDSRRRSHRLRRDIAPTATSSPNAPSHRNRRLHQNRLPTKSKNSPNPKISKFATTTPKPEILRLHPSTPRTDNSSTDRRTGIERHRGGKRGRDMAADSDTQRAASKGMKACWGGGQWA</sequence>
<dbReference type="VEuPathDB" id="FungiDB:MYCFIDRAFT_88880"/>
<feature type="compositionally biased region" description="Low complexity" evidence="1">
    <location>
        <begin position="99"/>
        <end position="110"/>
    </location>
</feature>
<feature type="compositionally biased region" description="Polar residues" evidence="1">
    <location>
        <begin position="76"/>
        <end position="85"/>
    </location>
</feature>
<keyword evidence="3" id="KW-1185">Reference proteome</keyword>
<name>M3AP15_PSEFD</name>
<proteinExistence type="predicted"/>